<keyword evidence="3" id="KW-0328">Glycosyltransferase</keyword>
<keyword evidence="4 8" id="KW-0808">Transferase</keyword>
<dbReference type="GO" id="GO:0005886">
    <property type="term" value="C:plasma membrane"/>
    <property type="evidence" value="ECO:0007669"/>
    <property type="project" value="UniProtKB-SubCell"/>
</dbReference>
<dbReference type="PANTHER" id="PTHR43646">
    <property type="entry name" value="GLYCOSYLTRANSFERASE"/>
    <property type="match status" value="1"/>
</dbReference>
<evidence type="ECO:0000256" key="2">
    <source>
        <dbReference type="ARBA" id="ARBA00022475"/>
    </source>
</evidence>
<reference evidence="8 9" key="1">
    <citation type="submission" date="2020-07" db="EMBL/GenBank/DDBJ databases">
        <title>Luteimonas sp. SJ-92.</title>
        <authorList>
            <person name="Huang X.-X."/>
            <person name="Xu L."/>
            <person name="Sun J.-Q."/>
        </authorList>
    </citation>
    <scope>NUCLEOTIDE SEQUENCE [LARGE SCALE GENOMIC DNA]</scope>
    <source>
        <strain evidence="8 9">SJ-92</strain>
    </source>
</reference>
<dbReference type="Proteomes" id="UP000578091">
    <property type="component" value="Unassembled WGS sequence"/>
</dbReference>
<comment type="subcellular location">
    <subcellularLocation>
        <location evidence="1">Cell membrane</location>
    </subcellularLocation>
</comment>
<evidence type="ECO:0000256" key="6">
    <source>
        <dbReference type="SAM" id="MobiDB-lite"/>
    </source>
</evidence>
<dbReference type="AlphaFoldDB" id="A0A853J9B7"/>
<keyword evidence="5" id="KW-0472">Membrane</keyword>
<dbReference type="Pfam" id="PF00535">
    <property type="entry name" value="Glycos_transf_2"/>
    <property type="match status" value="1"/>
</dbReference>
<feature type="compositionally biased region" description="Basic and acidic residues" evidence="6">
    <location>
        <begin position="258"/>
        <end position="275"/>
    </location>
</feature>
<evidence type="ECO:0000313" key="9">
    <source>
        <dbReference type="Proteomes" id="UP000578091"/>
    </source>
</evidence>
<evidence type="ECO:0000256" key="4">
    <source>
        <dbReference type="ARBA" id="ARBA00022679"/>
    </source>
</evidence>
<protein>
    <submittedName>
        <fullName evidence="8">Glycosyltransferase</fullName>
    </submittedName>
</protein>
<evidence type="ECO:0000256" key="3">
    <source>
        <dbReference type="ARBA" id="ARBA00022676"/>
    </source>
</evidence>
<dbReference type="Gene3D" id="3.90.550.10">
    <property type="entry name" value="Spore Coat Polysaccharide Biosynthesis Protein SpsA, Chain A"/>
    <property type="match status" value="1"/>
</dbReference>
<proteinExistence type="predicted"/>
<evidence type="ECO:0000313" key="8">
    <source>
        <dbReference type="EMBL" id="NZA25786.1"/>
    </source>
</evidence>
<dbReference type="GO" id="GO:0016757">
    <property type="term" value="F:glycosyltransferase activity"/>
    <property type="evidence" value="ECO:0007669"/>
    <property type="project" value="UniProtKB-KW"/>
</dbReference>
<sequence length="275" mass="29030">MPARPTASTSGLPLTGASRLSVVVPAHDEARRIGATLAALHAAVAACGVPYEIVVVDDASTDATAAIAGAAGARVVQVAHRHIAAARNAGARAADGDWLLFVDADTHVEAAVVRAARAALAAGAAGGGCAVRFDGYQPLHVRALVALSVLGFRLARIAPGCFLFCTRPAFEAAGGFDERWYAGEDVAMSRALARSGRFVILREHVLTSGRKLRTHSVPQQLALLWRLAIRGRRMLRSRHGLELWYGERRELPDEEPAADGRARALPDAKRPPGPP</sequence>
<evidence type="ECO:0000259" key="7">
    <source>
        <dbReference type="Pfam" id="PF00535"/>
    </source>
</evidence>
<keyword evidence="2" id="KW-1003">Cell membrane</keyword>
<feature type="region of interest" description="Disordered" evidence="6">
    <location>
        <begin position="251"/>
        <end position="275"/>
    </location>
</feature>
<accession>A0A853J9B7</accession>
<evidence type="ECO:0000256" key="1">
    <source>
        <dbReference type="ARBA" id="ARBA00004236"/>
    </source>
</evidence>
<dbReference type="EMBL" id="JACCKA010000038">
    <property type="protein sequence ID" value="NZA25786.1"/>
    <property type="molecule type" value="Genomic_DNA"/>
</dbReference>
<name>A0A853J9B7_9GAMM</name>
<keyword evidence="9" id="KW-1185">Reference proteome</keyword>
<gene>
    <name evidence="8" type="ORF">H0E84_05265</name>
</gene>
<evidence type="ECO:0000256" key="5">
    <source>
        <dbReference type="ARBA" id="ARBA00023136"/>
    </source>
</evidence>
<comment type="caution">
    <text evidence="8">The sequence shown here is derived from an EMBL/GenBank/DDBJ whole genome shotgun (WGS) entry which is preliminary data.</text>
</comment>
<feature type="domain" description="Glycosyltransferase 2-like" evidence="7">
    <location>
        <begin position="21"/>
        <end position="124"/>
    </location>
</feature>
<dbReference type="PANTHER" id="PTHR43646:SF2">
    <property type="entry name" value="GLYCOSYLTRANSFERASE 2-LIKE DOMAIN-CONTAINING PROTEIN"/>
    <property type="match status" value="1"/>
</dbReference>
<dbReference type="RefSeq" id="WP_180677590.1">
    <property type="nucleotide sequence ID" value="NZ_JACCKA010000038.1"/>
</dbReference>
<dbReference type="SUPFAM" id="SSF53448">
    <property type="entry name" value="Nucleotide-diphospho-sugar transferases"/>
    <property type="match status" value="1"/>
</dbReference>
<dbReference type="InterPro" id="IPR001173">
    <property type="entry name" value="Glyco_trans_2-like"/>
</dbReference>
<organism evidence="8 9">
    <name type="scientific">Luteimonas salinisoli</name>
    <dbReference type="NCBI Taxonomy" id="2752307"/>
    <lineage>
        <taxon>Bacteria</taxon>
        <taxon>Pseudomonadati</taxon>
        <taxon>Pseudomonadota</taxon>
        <taxon>Gammaproteobacteria</taxon>
        <taxon>Lysobacterales</taxon>
        <taxon>Lysobacteraceae</taxon>
        <taxon>Luteimonas</taxon>
    </lineage>
</organism>
<dbReference type="InterPro" id="IPR029044">
    <property type="entry name" value="Nucleotide-diphossugar_trans"/>
</dbReference>